<proteinExistence type="predicted"/>
<name>A0A836P0F9_XANVA</name>
<accession>A0A836P0F9</accession>
<dbReference type="RefSeq" id="WP_010373509.1">
    <property type="nucleotide sequence ID" value="NZ_AKBN02000009.1"/>
</dbReference>
<dbReference type="AlphaFoldDB" id="A0A836P0F9"/>
<dbReference type="InterPro" id="IPR023393">
    <property type="entry name" value="START-like_dom_sf"/>
</dbReference>
<dbReference type="SUPFAM" id="SSF55961">
    <property type="entry name" value="Bet v1-like"/>
    <property type="match status" value="1"/>
</dbReference>
<comment type="caution">
    <text evidence="1">The sequence shown here is derived from an EMBL/GenBank/DDBJ whole genome shotgun (WGS) entry which is preliminary data.</text>
</comment>
<protein>
    <submittedName>
        <fullName evidence="1">Uncharacterized protein</fullName>
    </submittedName>
</protein>
<dbReference type="EMBL" id="AKBN01001523">
    <property type="protein sequence ID" value="KFA00304.1"/>
    <property type="molecule type" value="Genomic_DNA"/>
</dbReference>
<dbReference type="Gene3D" id="3.30.530.20">
    <property type="match status" value="1"/>
</dbReference>
<sequence length="176" mass="19367">MAAFPINPVRNDDEGTHIVRSLTIRAEPHQILDAWCDANVQQRILQGAAELVSGDGQASRWRLHAPLHQNVAVTLYRADARLGEAVRYDAEGEHGLRLSIVLQVRPARGRQASEATLSLYYAVEGLLAQLLTKQVDPAPYLLAGKGLRRLRAWLEAGEVPTLLHTPSARTSARSHC</sequence>
<evidence type="ECO:0000313" key="1">
    <source>
        <dbReference type="EMBL" id="KFA00304.1"/>
    </source>
</evidence>
<organism evidence="1">
    <name type="scientific">Xanthomonas vasicola pv. vasculorum NCPPB 890</name>
    <dbReference type="NCBI Taxonomy" id="1184265"/>
    <lineage>
        <taxon>Bacteria</taxon>
        <taxon>Pseudomonadati</taxon>
        <taxon>Pseudomonadota</taxon>
        <taxon>Gammaproteobacteria</taxon>
        <taxon>Lysobacterales</taxon>
        <taxon>Lysobacteraceae</taxon>
        <taxon>Xanthomonas</taxon>
    </lineage>
</organism>
<gene>
    <name evidence="1" type="ORF">A11K_0122905</name>
</gene>
<reference evidence="1" key="1">
    <citation type="submission" date="2012-05" db="EMBL/GenBank/DDBJ databases">
        <authorList>
            <person name="Studholme D.J."/>
            <person name="Wasukira A."/>
            <person name="Grant M."/>
        </authorList>
    </citation>
    <scope>NUCLEOTIDE SEQUENCE [LARGE SCALE GENOMIC DNA]</scope>
    <source>
        <strain evidence="1">NCPPB 890</strain>
    </source>
</reference>